<dbReference type="InterPro" id="IPR036513">
    <property type="entry name" value="STAS_dom_sf"/>
</dbReference>
<dbReference type="AlphaFoldDB" id="A0A8J3RKU2"/>
<comment type="similarity">
    <text evidence="1 2">Belongs to the anti-sigma-factor antagonist family.</text>
</comment>
<dbReference type="PANTHER" id="PTHR33495">
    <property type="entry name" value="ANTI-SIGMA FACTOR ANTAGONIST TM_1081-RELATED-RELATED"/>
    <property type="match status" value="1"/>
</dbReference>
<reference evidence="4 5" key="1">
    <citation type="submission" date="2021-01" db="EMBL/GenBank/DDBJ databases">
        <title>Whole genome shotgun sequence of Planobispora longispora NBRC 13918.</title>
        <authorList>
            <person name="Komaki H."/>
            <person name="Tamura T."/>
        </authorList>
    </citation>
    <scope>NUCLEOTIDE SEQUENCE [LARGE SCALE GENOMIC DNA]</scope>
    <source>
        <strain evidence="4 5">NBRC 13918</strain>
    </source>
</reference>
<dbReference type="CDD" id="cd07043">
    <property type="entry name" value="STAS_anti-anti-sigma_factors"/>
    <property type="match status" value="1"/>
</dbReference>
<dbReference type="PROSITE" id="PS50801">
    <property type="entry name" value="STAS"/>
    <property type="match status" value="1"/>
</dbReference>
<feature type="domain" description="STAS" evidence="3">
    <location>
        <begin position="4"/>
        <end position="114"/>
    </location>
</feature>
<comment type="caution">
    <text evidence="4">The sequence shown here is derived from an EMBL/GenBank/DDBJ whole genome shotgun (WGS) entry which is preliminary data.</text>
</comment>
<dbReference type="GO" id="GO:0043856">
    <property type="term" value="F:anti-sigma factor antagonist activity"/>
    <property type="evidence" value="ECO:0007669"/>
    <property type="project" value="InterPro"/>
</dbReference>
<dbReference type="SUPFAM" id="SSF52091">
    <property type="entry name" value="SpoIIaa-like"/>
    <property type="match status" value="1"/>
</dbReference>
<dbReference type="RefSeq" id="WP_203891358.1">
    <property type="nucleotide sequence ID" value="NZ_BOOH01000023.1"/>
</dbReference>
<dbReference type="EMBL" id="BOOH01000023">
    <property type="protein sequence ID" value="GIH76755.1"/>
    <property type="molecule type" value="Genomic_DNA"/>
</dbReference>
<dbReference type="Gene3D" id="3.30.750.24">
    <property type="entry name" value="STAS domain"/>
    <property type="match status" value="1"/>
</dbReference>
<evidence type="ECO:0000256" key="1">
    <source>
        <dbReference type="ARBA" id="ARBA00009013"/>
    </source>
</evidence>
<evidence type="ECO:0000259" key="3">
    <source>
        <dbReference type="PROSITE" id="PS50801"/>
    </source>
</evidence>
<protein>
    <recommendedName>
        <fullName evidence="2">Anti-sigma factor antagonist</fullName>
    </recommendedName>
</protein>
<sequence length="115" mass="12352">MPFFTVSSDVRGPALVVHADGELDYGHAPVFRSEMTRVWEAGTPSLVVINVTGLTFCDSAGVAELIWSLQRSRALGTRLILAGVHGTLERILAITGLRSAFEVSPTVEEAVQEIS</sequence>
<dbReference type="InterPro" id="IPR003658">
    <property type="entry name" value="Anti-sigma_ant"/>
</dbReference>
<evidence type="ECO:0000313" key="5">
    <source>
        <dbReference type="Proteomes" id="UP000616724"/>
    </source>
</evidence>
<dbReference type="InterPro" id="IPR002645">
    <property type="entry name" value="STAS_dom"/>
</dbReference>
<dbReference type="Proteomes" id="UP000616724">
    <property type="component" value="Unassembled WGS sequence"/>
</dbReference>
<dbReference type="PANTHER" id="PTHR33495:SF2">
    <property type="entry name" value="ANTI-SIGMA FACTOR ANTAGONIST TM_1081-RELATED"/>
    <property type="match status" value="1"/>
</dbReference>
<proteinExistence type="inferred from homology"/>
<dbReference type="NCBIfam" id="TIGR00377">
    <property type="entry name" value="ant_ant_sig"/>
    <property type="match status" value="1"/>
</dbReference>
<dbReference type="Pfam" id="PF01740">
    <property type="entry name" value="STAS"/>
    <property type="match status" value="1"/>
</dbReference>
<organism evidence="4 5">
    <name type="scientific">Planobispora longispora</name>
    <dbReference type="NCBI Taxonomy" id="28887"/>
    <lineage>
        <taxon>Bacteria</taxon>
        <taxon>Bacillati</taxon>
        <taxon>Actinomycetota</taxon>
        <taxon>Actinomycetes</taxon>
        <taxon>Streptosporangiales</taxon>
        <taxon>Streptosporangiaceae</taxon>
        <taxon>Planobispora</taxon>
    </lineage>
</organism>
<keyword evidence="5" id="KW-1185">Reference proteome</keyword>
<gene>
    <name evidence="4" type="primary">rsbV_4</name>
    <name evidence="4" type="ORF">Plo01_31840</name>
</gene>
<evidence type="ECO:0000313" key="4">
    <source>
        <dbReference type="EMBL" id="GIH76755.1"/>
    </source>
</evidence>
<evidence type="ECO:0000256" key="2">
    <source>
        <dbReference type="RuleBase" id="RU003749"/>
    </source>
</evidence>
<name>A0A8J3RKU2_9ACTN</name>
<accession>A0A8J3RKU2</accession>